<dbReference type="EMBL" id="BGPR01000314">
    <property type="protein sequence ID" value="GBM12433.1"/>
    <property type="molecule type" value="Genomic_DNA"/>
</dbReference>
<sequence>MQQPLRGFQFKPTVMFNVHDCKDMNTTMTSKSFGSCGTLIECQSTTTGSRNVQYAVHRFLPQVQTDKRHVSQQIGVYLCRCCECVAQCVSSVQLSFAIGLLNITCFT</sequence>
<accession>A0A4Y2D6U9</accession>
<name>A0A4Y2D6U9_ARAVE</name>
<evidence type="ECO:0000313" key="1">
    <source>
        <dbReference type="EMBL" id="GBM12433.1"/>
    </source>
</evidence>
<dbReference type="Proteomes" id="UP000499080">
    <property type="component" value="Unassembled WGS sequence"/>
</dbReference>
<proteinExistence type="predicted"/>
<evidence type="ECO:0000313" key="2">
    <source>
        <dbReference type="Proteomes" id="UP000499080"/>
    </source>
</evidence>
<organism evidence="1 2">
    <name type="scientific">Araneus ventricosus</name>
    <name type="common">Orbweaver spider</name>
    <name type="synonym">Epeira ventricosa</name>
    <dbReference type="NCBI Taxonomy" id="182803"/>
    <lineage>
        <taxon>Eukaryota</taxon>
        <taxon>Metazoa</taxon>
        <taxon>Ecdysozoa</taxon>
        <taxon>Arthropoda</taxon>
        <taxon>Chelicerata</taxon>
        <taxon>Arachnida</taxon>
        <taxon>Araneae</taxon>
        <taxon>Araneomorphae</taxon>
        <taxon>Entelegynae</taxon>
        <taxon>Araneoidea</taxon>
        <taxon>Araneidae</taxon>
        <taxon>Araneus</taxon>
    </lineage>
</organism>
<gene>
    <name evidence="1" type="ORF">AVEN_55275_1</name>
</gene>
<comment type="caution">
    <text evidence="1">The sequence shown here is derived from an EMBL/GenBank/DDBJ whole genome shotgun (WGS) entry which is preliminary data.</text>
</comment>
<protein>
    <submittedName>
        <fullName evidence="1">Uncharacterized protein</fullName>
    </submittedName>
</protein>
<keyword evidence="2" id="KW-1185">Reference proteome</keyword>
<dbReference type="AlphaFoldDB" id="A0A4Y2D6U9"/>
<reference evidence="1 2" key="1">
    <citation type="journal article" date="2019" name="Sci. Rep.">
        <title>Orb-weaving spider Araneus ventricosus genome elucidates the spidroin gene catalogue.</title>
        <authorList>
            <person name="Kono N."/>
            <person name="Nakamura H."/>
            <person name="Ohtoshi R."/>
            <person name="Moran D.A.P."/>
            <person name="Shinohara A."/>
            <person name="Yoshida Y."/>
            <person name="Fujiwara M."/>
            <person name="Mori M."/>
            <person name="Tomita M."/>
            <person name="Arakawa K."/>
        </authorList>
    </citation>
    <scope>NUCLEOTIDE SEQUENCE [LARGE SCALE GENOMIC DNA]</scope>
</reference>